<evidence type="ECO:0000313" key="1">
    <source>
        <dbReference type="EMBL" id="CAB3230691.1"/>
    </source>
</evidence>
<name>A0A6F9D9X5_9ASCI</name>
<proteinExistence type="evidence at transcript level"/>
<dbReference type="EMBL" id="LR783926">
    <property type="protein sequence ID" value="CAB3230691.1"/>
    <property type="molecule type" value="mRNA"/>
</dbReference>
<protein>
    <submittedName>
        <fullName evidence="1">Cysteine and histidine-rich domain-containing protein 1-like</fullName>
    </submittedName>
</protein>
<sequence length="226" mass="24877">MRIPPISSVPLNLKVPFQSCVNSSIQVRVWLSGASTYSVNVVKICDWGFDVTISGSNTSVAQKPRPTLYWKMYSEPKALANKTIPTTTPSVPQTLQTGSMTIPSSSTPTASFTFPFNTTLDKSVKVMVTAPGLPKHTFNLKVTKVCDSNFTVQVKRTDLPSGWNQSFPLYYEVFSGNREKCQKINTTMYFSGQKAVDFNFCLTEPVALTKNASLSKGAFGQVVMRC</sequence>
<reference evidence="1" key="1">
    <citation type="submission" date="2020-04" db="EMBL/GenBank/DDBJ databases">
        <authorList>
            <person name="Neveu A P."/>
        </authorList>
    </citation>
    <scope>NUCLEOTIDE SEQUENCE</scope>
    <source>
        <tissue evidence="1">Whole embryo</tissue>
    </source>
</reference>
<accession>A0A6F9D9X5</accession>
<dbReference type="AlphaFoldDB" id="A0A6F9D9X5"/>
<organism evidence="1">
    <name type="scientific">Phallusia mammillata</name>
    <dbReference type="NCBI Taxonomy" id="59560"/>
    <lineage>
        <taxon>Eukaryota</taxon>
        <taxon>Metazoa</taxon>
        <taxon>Chordata</taxon>
        <taxon>Tunicata</taxon>
        <taxon>Ascidiacea</taxon>
        <taxon>Phlebobranchia</taxon>
        <taxon>Ascidiidae</taxon>
        <taxon>Phallusia</taxon>
    </lineage>
</organism>
<gene>
    <name evidence="1" type="primary">Chordc1-002</name>
</gene>